<accession>A0A2V3W3C4</accession>
<keyword evidence="4" id="KW-0808">Transferase</keyword>
<dbReference type="PANTHER" id="PTHR24421">
    <property type="entry name" value="NITRATE/NITRITE SENSOR PROTEIN NARX-RELATED"/>
    <property type="match status" value="1"/>
</dbReference>
<dbReference type="Pfam" id="PF13581">
    <property type="entry name" value="HATPase_c_2"/>
    <property type="match status" value="1"/>
</dbReference>
<dbReference type="GO" id="GO:0046983">
    <property type="term" value="F:protein dimerization activity"/>
    <property type="evidence" value="ECO:0007669"/>
    <property type="project" value="InterPro"/>
</dbReference>
<keyword evidence="9" id="KW-0472">Membrane</keyword>
<evidence type="ECO:0000259" key="11">
    <source>
        <dbReference type="Pfam" id="PF13581"/>
    </source>
</evidence>
<evidence type="ECO:0000256" key="1">
    <source>
        <dbReference type="ARBA" id="ARBA00000085"/>
    </source>
</evidence>
<dbReference type="EMBL" id="QJJQ01000005">
    <property type="protein sequence ID" value="PXW87581.1"/>
    <property type="molecule type" value="Genomic_DNA"/>
</dbReference>
<reference evidence="12 13" key="1">
    <citation type="submission" date="2018-05" db="EMBL/GenBank/DDBJ databases">
        <title>Genomic Encyclopedia of Type Strains, Phase IV (KMG-IV): sequencing the most valuable type-strain genomes for metagenomic binning, comparative biology and taxonomic classification.</title>
        <authorList>
            <person name="Goeker M."/>
        </authorList>
    </citation>
    <scope>NUCLEOTIDE SEQUENCE [LARGE SCALE GENOMIC DNA]</scope>
    <source>
        <strain evidence="12 13">DSM 28556</strain>
    </source>
</reference>
<dbReference type="SUPFAM" id="SSF55874">
    <property type="entry name" value="ATPase domain of HSP90 chaperone/DNA topoisomerase II/histidine kinase"/>
    <property type="match status" value="1"/>
</dbReference>
<evidence type="ECO:0000313" key="13">
    <source>
        <dbReference type="Proteomes" id="UP000247978"/>
    </source>
</evidence>
<evidence type="ECO:0000256" key="7">
    <source>
        <dbReference type="ARBA" id="ARBA00022840"/>
    </source>
</evidence>
<name>A0A2V3W3C4_9BACI</name>
<feature type="domain" description="Histidine kinase/HSP90-like ATPase" evidence="11">
    <location>
        <begin position="168"/>
        <end position="243"/>
    </location>
</feature>
<keyword evidence="3" id="KW-0597">Phosphoprotein</keyword>
<evidence type="ECO:0000256" key="2">
    <source>
        <dbReference type="ARBA" id="ARBA00012438"/>
    </source>
</evidence>
<dbReference type="InterPro" id="IPR050482">
    <property type="entry name" value="Sensor_HK_TwoCompSys"/>
</dbReference>
<feature type="transmembrane region" description="Helical" evidence="9">
    <location>
        <begin position="40"/>
        <end position="59"/>
    </location>
</feature>
<protein>
    <recommendedName>
        <fullName evidence="2">histidine kinase</fullName>
        <ecNumber evidence="2">2.7.13.3</ecNumber>
    </recommendedName>
</protein>
<dbReference type="PANTHER" id="PTHR24421:SF10">
    <property type="entry name" value="NITRATE_NITRITE SENSOR PROTEIN NARQ"/>
    <property type="match status" value="1"/>
</dbReference>
<gene>
    <name evidence="12" type="ORF">DFR56_105228</name>
</gene>
<dbReference type="Proteomes" id="UP000247978">
    <property type="component" value="Unassembled WGS sequence"/>
</dbReference>
<evidence type="ECO:0000256" key="5">
    <source>
        <dbReference type="ARBA" id="ARBA00022741"/>
    </source>
</evidence>
<organism evidence="12 13">
    <name type="scientific">Pseudogracilibacillus auburnensis</name>
    <dbReference type="NCBI Taxonomy" id="1494959"/>
    <lineage>
        <taxon>Bacteria</taxon>
        <taxon>Bacillati</taxon>
        <taxon>Bacillota</taxon>
        <taxon>Bacilli</taxon>
        <taxon>Bacillales</taxon>
        <taxon>Bacillaceae</taxon>
        <taxon>Pseudogracilibacillus</taxon>
    </lineage>
</organism>
<dbReference type="Gene3D" id="3.30.565.10">
    <property type="entry name" value="Histidine kinase-like ATPase, C-terminal domain"/>
    <property type="match status" value="1"/>
</dbReference>
<dbReference type="GO" id="GO:0016020">
    <property type="term" value="C:membrane"/>
    <property type="evidence" value="ECO:0007669"/>
    <property type="project" value="InterPro"/>
</dbReference>
<dbReference type="AlphaFoldDB" id="A0A2V3W3C4"/>
<feature type="domain" description="Signal transduction histidine kinase subgroup 3 dimerisation and phosphoacceptor" evidence="10">
    <location>
        <begin position="80"/>
        <end position="142"/>
    </location>
</feature>
<evidence type="ECO:0000256" key="4">
    <source>
        <dbReference type="ARBA" id="ARBA00022679"/>
    </source>
</evidence>
<comment type="caution">
    <text evidence="12">The sequence shown here is derived from an EMBL/GenBank/DDBJ whole genome shotgun (WGS) entry which is preliminary data.</text>
</comment>
<dbReference type="CDD" id="cd16917">
    <property type="entry name" value="HATPase_UhpB-NarQ-NarX-like"/>
    <property type="match status" value="1"/>
</dbReference>
<keyword evidence="9" id="KW-1133">Transmembrane helix</keyword>
<dbReference type="RefSeq" id="WP_158525587.1">
    <property type="nucleotide sequence ID" value="NZ_JBHUHB010000001.1"/>
</dbReference>
<dbReference type="InterPro" id="IPR011712">
    <property type="entry name" value="Sig_transdc_His_kin_sub3_dim/P"/>
</dbReference>
<comment type="catalytic activity">
    <reaction evidence="1">
        <text>ATP + protein L-histidine = ADP + protein N-phospho-L-histidine.</text>
        <dbReference type="EC" id="2.7.13.3"/>
    </reaction>
</comment>
<keyword evidence="13" id="KW-1185">Reference proteome</keyword>
<evidence type="ECO:0000259" key="10">
    <source>
        <dbReference type="Pfam" id="PF07730"/>
    </source>
</evidence>
<evidence type="ECO:0000256" key="6">
    <source>
        <dbReference type="ARBA" id="ARBA00022777"/>
    </source>
</evidence>
<keyword evidence="8" id="KW-0902">Two-component regulatory system</keyword>
<dbReference type="Gene3D" id="1.20.5.1930">
    <property type="match status" value="1"/>
</dbReference>
<dbReference type="InterPro" id="IPR036890">
    <property type="entry name" value="HATPase_C_sf"/>
</dbReference>
<evidence type="ECO:0000256" key="3">
    <source>
        <dbReference type="ARBA" id="ARBA00022553"/>
    </source>
</evidence>
<dbReference type="Pfam" id="PF07730">
    <property type="entry name" value="HisKA_3"/>
    <property type="match status" value="1"/>
</dbReference>
<dbReference type="GO" id="GO:0005524">
    <property type="term" value="F:ATP binding"/>
    <property type="evidence" value="ECO:0007669"/>
    <property type="project" value="UniProtKB-KW"/>
</dbReference>
<keyword evidence="7" id="KW-0067">ATP-binding</keyword>
<dbReference type="EC" id="2.7.13.3" evidence="2"/>
<dbReference type="InterPro" id="IPR003594">
    <property type="entry name" value="HATPase_dom"/>
</dbReference>
<evidence type="ECO:0000256" key="8">
    <source>
        <dbReference type="ARBA" id="ARBA00023012"/>
    </source>
</evidence>
<keyword evidence="9" id="KW-0812">Transmembrane</keyword>
<feature type="transmembrane region" description="Helical" evidence="9">
    <location>
        <begin position="7"/>
        <end position="24"/>
    </location>
</feature>
<sequence length="273" mass="32229">MTYKQLKWFILLIPTITVGLWEYVRHEYLLPYISMDVGNWLTPVIVLFVTFTLLTRFFTKLELMQEQLKVERAEKAVLEERERIAHDLHDGMAQSLFLLSIKVKQLEKLQIAEKDQPKLEALHKNIVDIHHYVRTGIENLRQPPHKDLPALDSFHTHIRKFENETDIHVTKSITMDEKHLTAEEKFELAACVGEALVNIRKHAQATKVIIHMEGTERERYLVVKDNGVGFDQEDAFEEDHYGLKMMAERCKRINWLFNVKRENNWTILKFSPK</sequence>
<dbReference type="OrthoDB" id="773385at2"/>
<keyword evidence="5" id="KW-0547">Nucleotide-binding</keyword>
<keyword evidence="6 12" id="KW-0418">Kinase</keyword>
<evidence type="ECO:0000313" key="12">
    <source>
        <dbReference type="EMBL" id="PXW87581.1"/>
    </source>
</evidence>
<evidence type="ECO:0000256" key="9">
    <source>
        <dbReference type="SAM" id="Phobius"/>
    </source>
</evidence>
<dbReference type="GO" id="GO:0000155">
    <property type="term" value="F:phosphorelay sensor kinase activity"/>
    <property type="evidence" value="ECO:0007669"/>
    <property type="project" value="InterPro"/>
</dbReference>
<proteinExistence type="predicted"/>